<organism evidence="1 2">
    <name type="scientific">Spirodela intermedia</name>
    <name type="common">Intermediate duckweed</name>
    <dbReference type="NCBI Taxonomy" id="51605"/>
    <lineage>
        <taxon>Eukaryota</taxon>
        <taxon>Viridiplantae</taxon>
        <taxon>Streptophyta</taxon>
        <taxon>Embryophyta</taxon>
        <taxon>Tracheophyta</taxon>
        <taxon>Spermatophyta</taxon>
        <taxon>Magnoliopsida</taxon>
        <taxon>Liliopsida</taxon>
        <taxon>Araceae</taxon>
        <taxon>Lemnoideae</taxon>
        <taxon>Spirodela</taxon>
    </lineage>
</organism>
<evidence type="ECO:0000313" key="2">
    <source>
        <dbReference type="Proteomes" id="UP000663760"/>
    </source>
</evidence>
<gene>
    <name evidence="1" type="ORF">SI8410_04005648</name>
</gene>
<dbReference type="EMBL" id="LR746267">
    <property type="protein sequence ID" value="CAA7394987.1"/>
    <property type="molecule type" value="Genomic_DNA"/>
</dbReference>
<reference evidence="1" key="1">
    <citation type="submission" date="2020-02" db="EMBL/GenBank/DDBJ databases">
        <authorList>
            <person name="Scholz U."/>
            <person name="Mascher M."/>
            <person name="Fiebig A."/>
        </authorList>
    </citation>
    <scope>NUCLEOTIDE SEQUENCE</scope>
</reference>
<proteinExistence type="predicted"/>
<accession>A0A7I8KB21</accession>
<name>A0A7I8KB21_SPIIN</name>
<sequence>MARVGHSSCLASSSIELYPLWKFLPWGKF</sequence>
<protein>
    <submittedName>
        <fullName evidence="1">Uncharacterized protein</fullName>
    </submittedName>
</protein>
<evidence type="ECO:0000313" key="1">
    <source>
        <dbReference type="EMBL" id="CAA7394987.1"/>
    </source>
</evidence>
<dbReference type="AlphaFoldDB" id="A0A7I8KB21"/>
<keyword evidence="2" id="KW-1185">Reference proteome</keyword>
<dbReference type="Proteomes" id="UP000663760">
    <property type="component" value="Chromosome 4"/>
</dbReference>